<keyword evidence="3" id="KW-1185">Reference proteome</keyword>
<gene>
    <name evidence="2" type="ORF">H0921_17060</name>
</gene>
<feature type="region of interest" description="Disordered" evidence="1">
    <location>
        <begin position="1"/>
        <end position="29"/>
    </location>
</feature>
<accession>A0A7V9ADI6</accession>
<dbReference type="Proteomes" id="UP000542342">
    <property type="component" value="Unassembled WGS sequence"/>
</dbReference>
<sequence length="249" mass="24810">MLPIAPGGGGGRGPGSCKPSGAGDNGVAGAQLLFPGADVPAAGGPPTGADKSCGGGNCGAEPLAGITVLPPEAVPAGGGTRRVAEAGLAGTMPLLIRESELRGVEGGGVEAAAGPGGSVGVPGKPTGGCDVEESMRLGPRERHASHSDVRHPVVMSKNKLPKHATVPSHRGGFLGVESGHPWPLTRHPWPMMDVPPCFRCEAGVRSEPSVPPSTPASGGHSSGVPPVQEEPAFGGVRRGWQNLPGKHRL</sequence>
<evidence type="ECO:0000256" key="1">
    <source>
        <dbReference type="SAM" id="MobiDB-lite"/>
    </source>
</evidence>
<dbReference type="EMBL" id="JACEFB010000021">
    <property type="protein sequence ID" value="MBA2227872.1"/>
    <property type="molecule type" value="Genomic_DNA"/>
</dbReference>
<evidence type="ECO:0000313" key="2">
    <source>
        <dbReference type="EMBL" id="MBA2227872.1"/>
    </source>
</evidence>
<organism evidence="2 3">
    <name type="scientific">Thermogemmata fonticola</name>
    <dbReference type="NCBI Taxonomy" id="2755323"/>
    <lineage>
        <taxon>Bacteria</taxon>
        <taxon>Pseudomonadati</taxon>
        <taxon>Planctomycetota</taxon>
        <taxon>Planctomycetia</taxon>
        <taxon>Gemmatales</taxon>
        <taxon>Gemmataceae</taxon>
        <taxon>Thermogemmata</taxon>
    </lineage>
</organism>
<dbReference type="RefSeq" id="WP_194539737.1">
    <property type="nucleotide sequence ID" value="NZ_JACEFB010000021.1"/>
</dbReference>
<comment type="caution">
    <text evidence="2">The sequence shown here is derived from an EMBL/GenBank/DDBJ whole genome shotgun (WGS) entry which is preliminary data.</text>
</comment>
<proteinExistence type="predicted"/>
<reference evidence="2 3" key="1">
    <citation type="submission" date="2020-07" db="EMBL/GenBank/DDBJ databases">
        <title>Thermogemmata thermophila gen. nov., sp. nov., a novel moderate thermophilic planctomycete from a Kamchatka hot spring.</title>
        <authorList>
            <person name="Elcheninov A.G."/>
            <person name="Podosokorskaya O.A."/>
            <person name="Kovaleva O.L."/>
            <person name="Novikov A."/>
            <person name="Bonch-Osmolovskaya E.A."/>
            <person name="Toshchakov S.V."/>
            <person name="Kublanov I.V."/>
        </authorList>
    </citation>
    <scope>NUCLEOTIDE SEQUENCE [LARGE SCALE GENOMIC DNA]</scope>
    <source>
        <strain evidence="2 3">2918</strain>
    </source>
</reference>
<name>A0A7V9ADI6_9BACT</name>
<feature type="compositionally biased region" description="Gly residues" evidence="1">
    <location>
        <begin position="1"/>
        <end position="14"/>
    </location>
</feature>
<feature type="region of interest" description="Disordered" evidence="1">
    <location>
        <begin position="204"/>
        <end position="249"/>
    </location>
</feature>
<dbReference type="AlphaFoldDB" id="A0A7V9ADI6"/>
<protein>
    <submittedName>
        <fullName evidence="2">Uncharacterized protein</fullName>
    </submittedName>
</protein>
<evidence type="ECO:0000313" key="3">
    <source>
        <dbReference type="Proteomes" id="UP000542342"/>
    </source>
</evidence>